<dbReference type="CDD" id="cd04301">
    <property type="entry name" value="NAT_SF"/>
    <property type="match status" value="1"/>
</dbReference>
<dbReference type="AlphaFoldDB" id="A0A261RYI2"/>
<comment type="caution">
    <text evidence="3">The sequence shown here is derived from an EMBL/GenBank/DDBJ whole genome shotgun (WGS) entry which is preliminary data.</text>
</comment>
<keyword evidence="1" id="KW-1133">Transmembrane helix</keyword>
<dbReference type="InterPro" id="IPR054597">
    <property type="entry name" value="FeeM_cat"/>
</dbReference>
<dbReference type="Gene3D" id="3.40.630.30">
    <property type="match status" value="1"/>
</dbReference>
<evidence type="ECO:0000313" key="4">
    <source>
        <dbReference type="Proteomes" id="UP000216020"/>
    </source>
</evidence>
<feature type="domain" description="N-acetyltransferase" evidence="2">
    <location>
        <begin position="179"/>
        <end position="349"/>
    </location>
</feature>
<sequence length="415" mass="47121">MFPVVFMFLSFGNMLLCLAAALFIPQASAYALCAMLYAAMVATEYRYGIRSPISISLLVLYSGLLLLEFNAAPFRQYVGLIVFAWLSLLTGTLLLGKKPFTTFYSKGRGMRQLHYTVSALWCMTYFLCLLCHALRFPSASFLVTPYLLCIACGLCTIFLHLCWFGKRNSLQPAFSIGDYAFRRICVGSADFDRFCRFYARQIDTRGEGGSAAEVAEAVAKMERELGPHAYIFVAEREGQVVGCIRCIVDRKHRPFPMEEDMGLCFDHLRGFGNLLYVGRLAVDPDFRDRPDVLNGLFKCFVDLALSKDISFVVAEGLPARLPVYRKLGFEPMFPSADPRHSIRMSLGYECHPIYLNFARMVFSQSAESARKYGFSAFVNAYLAERWYKRNALSHILKPPGRWPWRLDLARIRTTL</sequence>
<evidence type="ECO:0000256" key="1">
    <source>
        <dbReference type="SAM" id="Phobius"/>
    </source>
</evidence>
<organism evidence="3 4">
    <name type="scientific">Bordetella genomosp. 10</name>
    <dbReference type="NCBI Taxonomy" id="1416804"/>
    <lineage>
        <taxon>Bacteria</taxon>
        <taxon>Pseudomonadati</taxon>
        <taxon>Pseudomonadota</taxon>
        <taxon>Betaproteobacteria</taxon>
        <taxon>Burkholderiales</taxon>
        <taxon>Alcaligenaceae</taxon>
        <taxon>Bordetella</taxon>
    </lineage>
</organism>
<dbReference type="InterPro" id="IPR000182">
    <property type="entry name" value="GNAT_dom"/>
</dbReference>
<keyword evidence="4" id="KW-1185">Reference proteome</keyword>
<protein>
    <recommendedName>
        <fullName evidence="2">N-acetyltransferase domain-containing protein</fullName>
    </recommendedName>
</protein>
<dbReference type="Proteomes" id="UP000216020">
    <property type="component" value="Unassembled WGS sequence"/>
</dbReference>
<proteinExistence type="predicted"/>
<dbReference type="Pfam" id="PF21926">
    <property type="entry name" value="FeeM"/>
    <property type="match status" value="1"/>
</dbReference>
<evidence type="ECO:0000259" key="2">
    <source>
        <dbReference type="PROSITE" id="PS51186"/>
    </source>
</evidence>
<feature type="transmembrane region" description="Helical" evidence="1">
    <location>
        <begin position="146"/>
        <end position="166"/>
    </location>
</feature>
<reference evidence="4" key="1">
    <citation type="submission" date="2017-05" db="EMBL/GenBank/DDBJ databases">
        <title>Complete and WGS of Bordetella genogroups.</title>
        <authorList>
            <person name="Spilker T."/>
            <person name="Lipuma J."/>
        </authorList>
    </citation>
    <scope>NUCLEOTIDE SEQUENCE [LARGE SCALE GENOMIC DNA]</scope>
    <source>
        <strain evidence="4">AU16122</strain>
    </source>
</reference>
<dbReference type="PROSITE" id="PS51186">
    <property type="entry name" value="GNAT"/>
    <property type="match status" value="1"/>
</dbReference>
<keyword evidence="1" id="KW-0812">Transmembrane</keyword>
<evidence type="ECO:0000313" key="3">
    <source>
        <dbReference type="EMBL" id="OZI29827.1"/>
    </source>
</evidence>
<keyword evidence="1" id="KW-0472">Membrane</keyword>
<dbReference type="EMBL" id="NEVM01000005">
    <property type="protein sequence ID" value="OZI29827.1"/>
    <property type="molecule type" value="Genomic_DNA"/>
</dbReference>
<feature type="transmembrane region" description="Helical" evidence="1">
    <location>
        <begin position="115"/>
        <end position="134"/>
    </location>
</feature>
<accession>A0A261RYI2</accession>
<dbReference type="SUPFAM" id="SSF55729">
    <property type="entry name" value="Acyl-CoA N-acyltransferases (Nat)"/>
    <property type="match status" value="1"/>
</dbReference>
<feature type="transmembrane region" description="Helical" evidence="1">
    <location>
        <begin position="53"/>
        <end position="70"/>
    </location>
</feature>
<feature type="transmembrane region" description="Helical" evidence="1">
    <location>
        <begin position="77"/>
        <end position="95"/>
    </location>
</feature>
<dbReference type="GO" id="GO:0016747">
    <property type="term" value="F:acyltransferase activity, transferring groups other than amino-acyl groups"/>
    <property type="evidence" value="ECO:0007669"/>
    <property type="project" value="InterPro"/>
</dbReference>
<name>A0A261RYI2_9BORD</name>
<gene>
    <name evidence="3" type="ORF">CAL29_17110</name>
</gene>
<dbReference type="InterPro" id="IPR016181">
    <property type="entry name" value="Acyl_CoA_acyltransferase"/>
</dbReference>